<dbReference type="GO" id="GO:0000287">
    <property type="term" value="F:magnesium ion binding"/>
    <property type="evidence" value="ECO:0007669"/>
    <property type="project" value="TreeGrafter"/>
</dbReference>
<dbReference type="KEGG" id="crw:CROST_008880"/>
<evidence type="ECO:0000313" key="2">
    <source>
        <dbReference type="Proteomes" id="UP000190951"/>
    </source>
</evidence>
<dbReference type="InterPro" id="IPR036412">
    <property type="entry name" value="HAD-like_sf"/>
</dbReference>
<dbReference type="GO" id="GO:0043726">
    <property type="term" value="F:5-amino-6-(5-phosphoribitylamino)uracil phosphatase activity"/>
    <property type="evidence" value="ECO:0007669"/>
    <property type="project" value="UniProtKB-EC"/>
</dbReference>
<dbReference type="RefSeq" id="WP_077836088.1">
    <property type="nucleotide sequence ID" value="NZ_CP096983.1"/>
</dbReference>
<dbReference type="SFLD" id="SFLDG01144">
    <property type="entry name" value="C2.B.4:_PGP_Like"/>
    <property type="match status" value="1"/>
</dbReference>
<dbReference type="Proteomes" id="UP000190951">
    <property type="component" value="Chromosome"/>
</dbReference>
<dbReference type="InterPro" id="IPR023214">
    <property type="entry name" value="HAD_sf"/>
</dbReference>
<dbReference type="SUPFAM" id="SSF56784">
    <property type="entry name" value="HAD-like"/>
    <property type="match status" value="1"/>
</dbReference>
<sequence>MIKLIATDMDGTLLKSNGEFPNEFPFILNSLLNKNIMFSVASGRQYFTLRDNMDAFKDKITFIAENGAFIVKNGEELFAKTLDRNIVAKVIDDVHKIPDCKLVLCGKRSAYTLDNSSEFVGEVEKYYHKNTVVDSLDDIDDEFFKIAVCDYKGSENHSNLILTPKWGETLQCTVSGEVWLDLGRKDVNKGTAIKFLQDKFNIKENETMAFGDYYNDVSMLESVYHSYVMENAPDEMKKHGRFLAKSNDESGVIHVIKDKILKLDA</sequence>
<dbReference type="InterPro" id="IPR000150">
    <property type="entry name" value="Cof"/>
</dbReference>
<proteinExistence type="predicted"/>
<dbReference type="SFLD" id="SFLDS00003">
    <property type="entry name" value="Haloacid_Dehalogenase"/>
    <property type="match status" value="1"/>
</dbReference>
<dbReference type="InterPro" id="IPR006379">
    <property type="entry name" value="HAD-SF_hydro_IIB"/>
</dbReference>
<dbReference type="STRING" id="84029.CROST_09380"/>
<keyword evidence="1" id="KW-0378">Hydrolase</keyword>
<dbReference type="PANTHER" id="PTHR10000">
    <property type="entry name" value="PHOSPHOSERINE PHOSPHATASE"/>
    <property type="match status" value="1"/>
</dbReference>
<dbReference type="CDD" id="cd07518">
    <property type="entry name" value="HAD_YbiV-Like"/>
    <property type="match status" value="1"/>
</dbReference>
<organism evidence="1 2">
    <name type="scientific">Clostridium felsineum</name>
    <dbReference type="NCBI Taxonomy" id="36839"/>
    <lineage>
        <taxon>Bacteria</taxon>
        <taxon>Bacillati</taxon>
        <taxon>Bacillota</taxon>
        <taxon>Clostridia</taxon>
        <taxon>Eubacteriales</taxon>
        <taxon>Clostridiaceae</taxon>
        <taxon>Clostridium</taxon>
    </lineage>
</organism>
<keyword evidence="2" id="KW-1185">Reference proteome</keyword>
<dbReference type="Pfam" id="PF08282">
    <property type="entry name" value="Hydrolase_3"/>
    <property type="match status" value="1"/>
</dbReference>
<protein>
    <submittedName>
        <fullName evidence="1">5-amino-6-(5-phospho-D-ribitylamino)uracil phosphatase YbjI</fullName>
        <ecNumber evidence="1">3.1.3.104</ecNumber>
    </submittedName>
</protein>
<dbReference type="Gene3D" id="3.30.1240.10">
    <property type="match status" value="1"/>
</dbReference>
<dbReference type="PANTHER" id="PTHR10000:SF53">
    <property type="entry name" value="5-AMINO-6-(5-PHOSPHO-D-RIBITYLAMINO)URACIL PHOSPHATASE YBJI-RELATED"/>
    <property type="match status" value="1"/>
</dbReference>
<reference evidence="1 2" key="1">
    <citation type="submission" date="2022-04" db="EMBL/GenBank/DDBJ databases">
        <title>Genome sequence of C. roseum typestrain.</title>
        <authorList>
            <person name="Poehlein A."/>
            <person name="Schoch T."/>
            <person name="Duerre P."/>
            <person name="Daniel R."/>
        </authorList>
    </citation>
    <scope>NUCLEOTIDE SEQUENCE [LARGE SCALE GENOMIC DNA]</scope>
    <source>
        <strain evidence="1 2">DSM 7320</strain>
    </source>
</reference>
<dbReference type="NCBIfam" id="TIGR01484">
    <property type="entry name" value="HAD-SF-IIB"/>
    <property type="match status" value="1"/>
</dbReference>
<dbReference type="AlphaFoldDB" id="A0A1S8LF82"/>
<dbReference type="EC" id="3.1.3.104" evidence="1"/>
<dbReference type="EMBL" id="CP096983">
    <property type="protein sequence ID" value="URZ10180.1"/>
    <property type="molecule type" value="Genomic_DNA"/>
</dbReference>
<dbReference type="GO" id="GO:0005829">
    <property type="term" value="C:cytosol"/>
    <property type="evidence" value="ECO:0007669"/>
    <property type="project" value="TreeGrafter"/>
</dbReference>
<evidence type="ECO:0000313" key="1">
    <source>
        <dbReference type="EMBL" id="URZ10180.1"/>
    </source>
</evidence>
<dbReference type="NCBIfam" id="TIGR00099">
    <property type="entry name" value="Cof-subfamily"/>
    <property type="match status" value="1"/>
</dbReference>
<gene>
    <name evidence="1" type="primary">ybjI</name>
    <name evidence="1" type="ORF">CROST_008880</name>
</gene>
<name>A0A1S8LF82_9CLOT</name>
<accession>A0A1S8LF82</accession>
<dbReference type="SFLD" id="SFLDG01140">
    <property type="entry name" value="C2.B:_Phosphomannomutase_and_P"/>
    <property type="match status" value="1"/>
</dbReference>
<dbReference type="Gene3D" id="3.40.50.1000">
    <property type="entry name" value="HAD superfamily/HAD-like"/>
    <property type="match status" value="1"/>
</dbReference>